<accession>A5C3I0</accession>
<dbReference type="InterPro" id="IPR054722">
    <property type="entry name" value="PolX-like_BBD"/>
</dbReference>
<evidence type="ECO:0000259" key="1">
    <source>
        <dbReference type="Pfam" id="PF22936"/>
    </source>
</evidence>
<sequence>MTTDSNTLDVSDHYSSTGNVVVGNGQTLDISSVGYTSFSSCKSSKSLHLTNVLHVPQITKNLISVAKFTQDNDVILEFDSHCCFVKDKKSREILLQGNLKEGLYQLDISKVSSNRQFVGFSEDTNVFLSHLATTPSTINKQPIAPSVGYNLQALKNPNWHTAMVEEYQALVRNNTWTLVPFHPSMNVIDSKRIFCVKYDSNGTIQRYKARLVAKGFQQYAVEVAEVEVVTVDEEMKTVDFVHVVEIGSGRLWEPTALEEHFVGICEGKGPSETIMQGINEKILSFEFENMKTEIMTADSHRSNEKDGLSTSDSPEYFIKFGNPSQRRCTLKGTYMVTSSLETFCLVLRELSQSFHIRGFMDGTEDYQNLNVSPRALNKKRSQVNANQFMVEEQTNSHTVSVKDDRLGNFAHPKGSISSCQYDKKMALHVKDGSGS</sequence>
<organism evidence="2">
    <name type="scientific">Vitis vinifera</name>
    <name type="common">Grape</name>
    <dbReference type="NCBI Taxonomy" id="29760"/>
    <lineage>
        <taxon>Eukaryota</taxon>
        <taxon>Viridiplantae</taxon>
        <taxon>Streptophyta</taxon>
        <taxon>Embryophyta</taxon>
        <taxon>Tracheophyta</taxon>
        <taxon>Spermatophyta</taxon>
        <taxon>Magnoliopsida</taxon>
        <taxon>eudicotyledons</taxon>
        <taxon>Gunneridae</taxon>
        <taxon>Pentapetalae</taxon>
        <taxon>rosids</taxon>
        <taxon>Vitales</taxon>
        <taxon>Vitaceae</taxon>
        <taxon>Viteae</taxon>
        <taxon>Vitis</taxon>
    </lineage>
</organism>
<dbReference type="AlphaFoldDB" id="A5C3I0"/>
<name>A5C3I0_VITVI</name>
<dbReference type="EMBL" id="AM480868">
    <property type="protein sequence ID" value="CAN64171.1"/>
    <property type="molecule type" value="Genomic_DNA"/>
</dbReference>
<evidence type="ECO:0000313" key="2">
    <source>
        <dbReference type="EMBL" id="CAN64171.1"/>
    </source>
</evidence>
<protein>
    <recommendedName>
        <fullName evidence="1">Retrovirus-related Pol polyprotein from transposon TNT 1-94-like beta-barrel domain-containing protein</fullName>
    </recommendedName>
</protein>
<dbReference type="Pfam" id="PF22936">
    <property type="entry name" value="Pol_BBD"/>
    <property type="match status" value="1"/>
</dbReference>
<proteinExistence type="predicted"/>
<reference evidence="2" key="1">
    <citation type="journal article" date="2007" name="PLoS ONE">
        <title>The first genome sequence of an elite grapevine cultivar (Pinot noir Vitis vinifera L.): coping with a highly heterozygous genome.</title>
        <authorList>
            <person name="Velasco R."/>
            <person name="Zharkikh A."/>
            <person name="Troggio M."/>
            <person name="Cartwright D.A."/>
            <person name="Cestaro A."/>
            <person name="Pruss D."/>
            <person name="Pindo M."/>
            <person name="FitzGerald L.M."/>
            <person name="Vezzulli S."/>
            <person name="Reid J."/>
            <person name="Malacarne G."/>
            <person name="Iliev D."/>
            <person name="Coppola G."/>
            <person name="Wardell B."/>
            <person name="Micheletti D."/>
            <person name="Macalma T."/>
            <person name="Facci M."/>
            <person name="Mitchell J.T."/>
            <person name="Perazzolli M."/>
            <person name="Eldredge G."/>
            <person name="Gatto P."/>
            <person name="Oyzerski R."/>
            <person name="Moretto M."/>
            <person name="Gutin N."/>
            <person name="Stefanini M."/>
            <person name="Chen Y."/>
            <person name="Segala C."/>
            <person name="Davenport C."/>
            <person name="Dematte L."/>
            <person name="Mraz A."/>
            <person name="Battilana J."/>
            <person name="Stormo K."/>
            <person name="Costa F."/>
            <person name="Tao Q."/>
            <person name="Si-Ammour A."/>
            <person name="Harkins T."/>
            <person name="Lackey A."/>
            <person name="Perbost C."/>
            <person name="Taillon B."/>
            <person name="Stella A."/>
            <person name="Solovyev V."/>
            <person name="Fawcett J.A."/>
            <person name="Sterck L."/>
            <person name="Vandepoele K."/>
            <person name="Grando S.M."/>
            <person name="Toppo S."/>
            <person name="Moser C."/>
            <person name="Lanchbury J."/>
            <person name="Bogden R."/>
            <person name="Skolnick M."/>
            <person name="Sgaramella V."/>
            <person name="Bhatnagar S.K."/>
            <person name="Fontana P."/>
            <person name="Gutin A."/>
            <person name="Van de Peer Y."/>
            <person name="Salamini F."/>
            <person name="Viola R."/>
        </authorList>
    </citation>
    <scope>NUCLEOTIDE SEQUENCE</scope>
</reference>
<gene>
    <name evidence="2" type="ORF">VITISV_029601</name>
</gene>
<dbReference type="ExpressionAtlas" id="A5C3I0">
    <property type="expression patterns" value="baseline and differential"/>
</dbReference>
<feature type="domain" description="Retrovirus-related Pol polyprotein from transposon TNT 1-94-like beta-barrel" evidence="1">
    <location>
        <begin position="1"/>
        <end position="70"/>
    </location>
</feature>